<evidence type="ECO:0000313" key="1">
    <source>
        <dbReference type="EMBL" id="KAJ7525047.1"/>
    </source>
</evidence>
<accession>A0ACC2B6J6</accession>
<sequence>MGDMADKAKSFLKKFSSPFGSSRKFKGHGHRLGTNEPATSAQPVAEVAALKISSDRSRDDKQQWMRQENEQKLQQGNWKKLQQEKWAKERNIPAQIPPVASASSATPNRDTRTSSRDRDRPFSAGNPSQGAAGRSSNQNQAPLPSTGPEVVSGEDSSDMDRLVRAVEAREELAVALGTFLSAEPSSAALDVLLRLLRNIVKEPKLEKFRKIRMGNPKIKETIGTASELLEGLGFYFVEEGGESWAIMDEPVGDTITVLRGVIALVESQVVDTSDPVTLPPPSAESATVDAVAPAIDRQLRVFSPSSDISAATIQLPESFYELSAAEIKSEAARRGKKLEESEMLIPKSYREKQAAAARRKYKFSVIRVQFPDGMIIQGVFLPREPTTALYEFFVESTLANGGLEFELCHPLATRNSIIPNLPLLNGKCPTLEEADLVPTALLKFKPLQSETAGYCGLHPEYTAKSEPLTAVPF</sequence>
<keyword evidence="2" id="KW-1185">Reference proteome</keyword>
<gene>
    <name evidence="1" type="ORF">O6H91_17G033800</name>
</gene>
<dbReference type="Proteomes" id="UP001162992">
    <property type="component" value="Chromosome 17"/>
</dbReference>
<protein>
    <submittedName>
        <fullName evidence="1">Uncharacterized protein</fullName>
    </submittedName>
</protein>
<reference evidence="2" key="1">
    <citation type="journal article" date="2024" name="Proc. Natl. Acad. Sci. U.S.A.">
        <title>Extraordinary preservation of gene collinearity over three hundred million years revealed in homosporous lycophytes.</title>
        <authorList>
            <person name="Li C."/>
            <person name="Wickell D."/>
            <person name="Kuo L.Y."/>
            <person name="Chen X."/>
            <person name="Nie B."/>
            <person name="Liao X."/>
            <person name="Peng D."/>
            <person name="Ji J."/>
            <person name="Jenkins J."/>
            <person name="Williams M."/>
            <person name="Shu S."/>
            <person name="Plott C."/>
            <person name="Barry K."/>
            <person name="Rajasekar S."/>
            <person name="Grimwood J."/>
            <person name="Han X."/>
            <person name="Sun S."/>
            <person name="Hou Z."/>
            <person name="He W."/>
            <person name="Dai G."/>
            <person name="Sun C."/>
            <person name="Schmutz J."/>
            <person name="Leebens-Mack J.H."/>
            <person name="Li F.W."/>
            <person name="Wang L."/>
        </authorList>
    </citation>
    <scope>NUCLEOTIDE SEQUENCE [LARGE SCALE GENOMIC DNA]</scope>
    <source>
        <strain evidence="2">cv. PW_Plant_1</strain>
    </source>
</reference>
<comment type="caution">
    <text evidence="1">The sequence shown here is derived from an EMBL/GenBank/DDBJ whole genome shotgun (WGS) entry which is preliminary data.</text>
</comment>
<organism evidence="1 2">
    <name type="scientific">Diphasiastrum complanatum</name>
    <name type="common">Issler's clubmoss</name>
    <name type="synonym">Lycopodium complanatum</name>
    <dbReference type="NCBI Taxonomy" id="34168"/>
    <lineage>
        <taxon>Eukaryota</taxon>
        <taxon>Viridiplantae</taxon>
        <taxon>Streptophyta</taxon>
        <taxon>Embryophyta</taxon>
        <taxon>Tracheophyta</taxon>
        <taxon>Lycopodiopsida</taxon>
        <taxon>Lycopodiales</taxon>
        <taxon>Lycopodiaceae</taxon>
        <taxon>Lycopodioideae</taxon>
        <taxon>Diphasiastrum</taxon>
    </lineage>
</organism>
<name>A0ACC2B6J6_DIPCM</name>
<proteinExistence type="predicted"/>
<evidence type="ECO:0000313" key="2">
    <source>
        <dbReference type="Proteomes" id="UP001162992"/>
    </source>
</evidence>
<dbReference type="EMBL" id="CM055108">
    <property type="protein sequence ID" value="KAJ7525047.1"/>
    <property type="molecule type" value="Genomic_DNA"/>
</dbReference>